<protein>
    <recommendedName>
        <fullName evidence="2">Copper-binding protein MbnP-like domain-containing protein</fullName>
    </recommendedName>
</protein>
<proteinExistence type="predicted"/>
<feature type="signal peptide" evidence="1">
    <location>
        <begin position="1"/>
        <end position="21"/>
    </location>
</feature>
<dbReference type="RefSeq" id="WP_202008002.1">
    <property type="nucleotide sequence ID" value="NZ_JAERRB010000001.1"/>
</dbReference>
<accession>A0ABS1KMJ7</accession>
<gene>
    <name evidence="3" type="ORF">JI741_05590</name>
</gene>
<dbReference type="EMBL" id="JAERRB010000001">
    <property type="protein sequence ID" value="MBL0740679.1"/>
    <property type="molecule type" value="Genomic_DNA"/>
</dbReference>
<reference evidence="3 4" key="1">
    <citation type="submission" date="2021-01" db="EMBL/GenBank/DDBJ databases">
        <title>Chryseolinea sp. Jin1 Genome sequencing and assembly.</title>
        <authorList>
            <person name="Kim I."/>
        </authorList>
    </citation>
    <scope>NUCLEOTIDE SEQUENCE [LARGE SCALE GENOMIC DNA]</scope>
    <source>
        <strain evidence="3 4">Jin1</strain>
    </source>
</reference>
<feature type="chain" id="PRO_5045092760" description="Copper-binding protein MbnP-like domain-containing protein" evidence="1">
    <location>
        <begin position="22"/>
        <end position="266"/>
    </location>
</feature>
<keyword evidence="1" id="KW-0732">Signal</keyword>
<name>A0ABS1KMJ7_9BACT</name>
<evidence type="ECO:0000313" key="4">
    <source>
        <dbReference type="Proteomes" id="UP000613030"/>
    </source>
</evidence>
<organism evidence="3 4">
    <name type="scientific">Chryseolinea lacunae</name>
    <dbReference type="NCBI Taxonomy" id="2801331"/>
    <lineage>
        <taxon>Bacteria</taxon>
        <taxon>Pseudomonadati</taxon>
        <taxon>Bacteroidota</taxon>
        <taxon>Cytophagia</taxon>
        <taxon>Cytophagales</taxon>
        <taxon>Fulvivirgaceae</taxon>
        <taxon>Chryseolinea</taxon>
    </lineage>
</organism>
<evidence type="ECO:0000313" key="3">
    <source>
        <dbReference type="EMBL" id="MBL0740679.1"/>
    </source>
</evidence>
<dbReference type="PROSITE" id="PS51257">
    <property type="entry name" value="PROKAR_LIPOPROTEIN"/>
    <property type="match status" value="1"/>
</dbReference>
<dbReference type="Proteomes" id="UP000613030">
    <property type="component" value="Unassembled WGS sequence"/>
</dbReference>
<dbReference type="InterPro" id="IPR046863">
    <property type="entry name" value="MbnP-like_dom"/>
</dbReference>
<keyword evidence="4" id="KW-1185">Reference proteome</keyword>
<feature type="domain" description="Copper-binding protein MbnP-like" evidence="2">
    <location>
        <begin position="30"/>
        <end position="237"/>
    </location>
</feature>
<comment type="caution">
    <text evidence="3">The sequence shown here is derived from an EMBL/GenBank/DDBJ whole genome shotgun (WGS) entry which is preliminary data.</text>
</comment>
<evidence type="ECO:0000259" key="2">
    <source>
        <dbReference type="Pfam" id="PF20243"/>
    </source>
</evidence>
<dbReference type="Pfam" id="PF20243">
    <property type="entry name" value="MbnP"/>
    <property type="match status" value="1"/>
</dbReference>
<sequence length="266" mass="28584">MKKICSLLFVGVILLSTVSCSDDESIAESGPITLEFDNVVGATNLQLNTTNTPYTNAKGEAYKLTWLTYYVSNVKLKKADGTVFEDPIKSDGSAGYYLVDENDAASQEITLKNVPAGDYTEVTFTIGVDASQVDQGAQTGALDPAKGLFWSWNSGYIFLAIEGVSPASTETENVFQYHVGGYKADAASSQVNNVRTITLSFNGDTAPVRAQHEPEVHLLFDVNKFFNGTGEQVTFSTNASRHSPKACETLAGNIAASFVVDHVHAN</sequence>
<evidence type="ECO:0000256" key="1">
    <source>
        <dbReference type="SAM" id="SignalP"/>
    </source>
</evidence>